<evidence type="ECO:0000313" key="2">
    <source>
        <dbReference type="EMBL" id="MEC4295481.1"/>
    </source>
</evidence>
<reference evidence="2 3" key="1">
    <citation type="submission" date="2024-01" db="EMBL/GenBank/DDBJ databases">
        <title>novel species in genus Adlercreutzia.</title>
        <authorList>
            <person name="Liu X."/>
        </authorList>
    </citation>
    <scope>NUCLEOTIDE SEQUENCE [LARGE SCALE GENOMIC DNA]</scope>
    <source>
        <strain evidence="2 3">R22</strain>
    </source>
</reference>
<evidence type="ECO:0000256" key="1">
    <source>
        <dbReference type="SAM" id="Phobius"/>
    </source>
</evidence>
<gene>
    <name evidence="2" type="ORF">VJ920_09175</name>
</gene>
<sequence length="94" mass="9813">MALAIALGVLAGIAGFAPLVFGLHRVKHMTDSGNLGHMGVLMLCLIVSFVLMFAFAIICINVNRDAALPFVLSEAGALSVTAIIFGVSRLARKS</sequence>
<feature type="transmembrane region" description="Helical" evidence="1">
    <location>
        <begin position="38"/>
        <end position="60"/>
    </location>
</feature>
<organism evidence="2 3">
    <name type="scientific">Adlercreutzia shanghongiae</name>
    <dbReference type="NCBI Taxonomy" id="3111773"/>
    <lineage>
        <taxon>Bacteria</taxon>
        <taxon>Bacillati</taxon>
        <taxon>Actinomycetota</taxon>
        <taxon>Coriobacteriia</taxon>
        <taxon>Eggerthellales</taxon>
        <taxon>Eggerthellaceae</taxon>
        <taxon>Adlercreutzia</taxon>
    </lineage>
</organism>
<dbReference type="Proteomes" id="UP001343724">
    <property type="component" value="Unassembled WGS sequence"/>
</dbReference>
<feature type="transmembrane region" description="Helical" evidence="1">
    <location>
        <begin position="67"/>
        <end position="88"/>
    </location>
</feature>
<keyword evidence="3" id="KW-1185">Reference proteome</keyword>
<comment type="caution">
    <text evidence="2">The sequence shown here is derived from an EMBL/GenBank/DDBJ whole genome shotgun (WGS) entry which is preliminary data.</text>
</comment>
<proteinExistence type="predicted"/>
<accession>A0ABU6J022</accession>
<keyword evidence="1" id="KW-1133">Transmembrane helix</keyword>
<dbReference type="RefSeq" id="WP_326440604.1">
    <property type="nucleotide sequence ID" value="NZ_JAYMFH010000014.1"/>
</dbReference>
<name>A0ABU6J022_9ACTN</name>
<dbReference type="EMBL" id="JAYMFH010000014">
    <property type="protein sequence ID" value="MEC4295481.1"/>
    <property type="molecule type" value="Genomic_DNA"/>
</dbReference>
<keyword evidence="1" id="KW-0472">Membrane</keyword>
<keyword evidence="1" id="KW-0812">Transmembrane</keyword>
<evidence type="ECO:0000313" key="3">
    <source>
        <dbReference type="Proteomes" id="UP001343724"/>
    </source>
</evidence>
<protein>
    <submittedName>
        <fullName evidence="2">Uncharacterized protein</fullName>
    </submittedName>
</protein>